<feature type="domain" description="Reverse transcriptase zinc-binding" evidence="1">
    <location>
        <begin position="306"/>
        <end position="390"/>
    </location>
</feature>
<dbReference type="AlphaFoldDB" id="A0A1Q3BAX6"/>
<keyword evidence="3" id="KW-1185">Reference proteome</keyword>
<gene>
    <name evidence="2" type="ORF">CFOL_v3_08499</name>
</gene>
<dbReference type="Pfam" id="PF13966">
    <property type="entry name" value="zf-RVT"/>
    <property type="match status" value="1"/>
</dbReference>
<accession>A0A1Q3BAX6</accession>
<dbReference type="InParanoid" id="A0A1Q3BAX6"/>
<sequence length="496" mass="57579">MDGLESFKKVSGLMVSTHKSMIFFCNTNARTKAAILQRVLFREGTLPVTYLGMPLITKRLSRTDCAPLVERLMARASSWISTALSLAGRLQLVKATLVSMQFYWCSAFLLPSSIAKECDRILRKFLWGGQGQGKVKWTEVCKPMAEGGLGIKDFKTWNRALFLKQVWDIVINQSLWARWCHVYLIKQANFWCLPSNGLHSWSWRQILLLRPLAKEHLIYKSGRGDKFSLWFDPWMHGESVHTLYGHSVIHDSLLGRLALVKEVIKEGMWDWPAFSSDLVDIQLTVQDIPISFTLDSIYWVDLGCSFSTKLACQSIRDRSAEVGWHRLVWHPARIPKHAFCLWLAMRRAHRTRDELLAWGVINSASCVFNCGEVESLEHLFFHCPFSHYIWRAVLSMCNILRPISQWSDEVQWMLVHARGHKFPALVRKLAFAASVYHIWLERNRRCFKNEFMHAQEIIDRIKHDVASKLWLGRKTQRCEWHHSLCENWGIPLGEKT</sequence>
<evidence type="ECO:0000313" key="2">
    <source>
        <dbReference type="EMBL" id="GAV64984.1"/>
    </source>
</evidence>
<dbReference type="STRING" id="3775.A0A1Q3BAX6"/>
<dbReference type="PANTHER" id="PTHR33116">
    <property type="entry name" value="REVERSE TRANSCRIPTASE ZINC-BINDING DOMAIN-CONTAINING PROTEIN-RELATED-RELATED"/>
    <property type="match status" value="1"/>
</dbReference>
<evidence type="ECO:0000313" key="3">
    <source>
        <dbReference type="Proteomes" id="UP000187406"/>
    </source>
</evidence>
<dbReference type="EMBL" id="BDDD01000379">
    <property type="protein sequence ID" value="GAV64984.1"/>
    <property type="molecule type" value="Genomic_DNA"/>
</dbReference>
<dbReference type="PANTHER" id="PTHR33116:SF78">
    <property type="entry name" value="OS12G0587133 PROTEIN"/>
    <property type="match status" value="1"/>
</dbReference>
<proteinExistence type="predicted"/>
<comment type="caution">
    <text evidence="2">The sequence shown here is derived from an EMBL/GenBank/DDBJ whole genome shotgun (WGS) entry which is preliminary data.</text>
</comment>
<protein>
    <submittedName>
        <fullName evidence="2">Zf-RVT domain-containing protein</fullName>
    </submittedName>
</protein>
<dbReference type="Proteomes" id="UP000187406">
    <property type="component" value="Unassembled WGS sequence"/>
</dbReference>
<reference evidence="3" key="1">
    <citation type="submission" date="2016-04" db="EMBL/GenBank/DDBJ databases">
        <title>Cephalotus genome sequencing.</title>
        <authorList>
            <person name="Fukushima K."/>
            <person name="Hasebe M."/>
            <person name="Fang X."/>
        </authorList>
    </citation>
    <scope>NUCLEOTIDE SEQUENCE [LARGE SCALE GENOMIC DNA]</scope>
    <source>
        <strain evidence="3">cv. St1</strain>
    </source>
</reference>
<dbReference type="InterPro" id="IPR026960">
    <property type="entry name" value="RVT-Znf"/>
</dbReference>
<evidence type="ECO:0000259" key="1">
    <source>
        <dbReference type="Pfam" id="PF13966"/>
    </source>
</evidence>
<name>A0A1Q3BAX6_CEPFO</name>
<organism evidence="2 3">
    <name type="scientific">Cephalotus follicularis</name>
    <name type="common">Albany pitcher plant</name>
    <dbReference type="NCBI Taxonomy" id="3775"/>
    <lineage>
        <taxon>Eukaryota</taxon>
        <taxon>Viridiplantae</taxon>
        <taxon>Streptophyta</taxon>
        <taxon>Embryophyta</taxon>
        <taxon>Tracheophyta</taxon>
        <taxon>Spermatophyta</taxon>
        <taxon>Magnoliopsida</taxon>
        <taxon>eudicotyledons</taxon>
        <taxon>Gunneridae</taxon>
        <taxon>Pentapetalae</taxon>
        <taxon>rosids</taxon>
        <taxon>fabids</taxon>
        <taxon>Oxalidales</taxon>
        <taxon>Cephalotaceae</taxon>
        <taxon>Cephalotus</taxon>
    </lineage>
</organism>
<dbReference type="OrthoDB" id="1938625at2759"/>